<comment type="caution">
    <text evidence="4">The sequence shown here is derived from an EMBL/GenBank/DDBJ whole genome shotgun (WGS) entry which is preliminary data.</text>
</comment>
<dbReference type="InterPro" id="IPR010982">
    <property type="entry name" value="Lambda_DNA-bd_dom_sf"/>
</dbReference>
<dbReference type="Gene3D" id="1.10.260.40">
    <property type="entry name" value="lambda repressor-like DNA-binding domains"/>
    <property type="match status" value="1"/>
</dbReference>
<feature type="compositionally biased region" description="Low complexity" evidence="1">
    <location>
        <begin position="247"/>
        <end position="263"/>
    </location>
</feature>
<dbReference type="CDD" id="cd00093">
    <property type="entry name" value="HTH_XRE"/>
    <property type="match status" value="1"/>
</dbReference>
<dbReference type="SMART" id="SM00530">
    <property type="entry name" value="HTH_XRE"/>
    <property type="match status" value="1"/>
</dbReference>
<sequence length="279" mass="29472">MEEESVQDELPGVTPIGQRLREAREAKGLSIEDIAAKTRIPKRHIESLENADFARLPAPTYTMGFVKSYASEVGLDRDEAGAQLREEMDGFRSPVETVEGFEPADPNRAMPGWLIWTALILLIGAIAFFIWYNERSLSSDGDVDPPALTTIGTQAEESEPEAAIVPADNVVIIANEAAWVRVTDGNQVLIARELAAGETFVVPSDANAPMLETARPEVLRISVGNRDAPQVGPAGVRVQNVSLLGSDLLGGSQPAQSAPAPTGTTGGASGGTAPPPANP</sequence>
<dbReference type="EMBL" id="JACICF010000001">
    <property type="protein sequence ID" value="MBB3764455.1"/>
    <property type="molecule type" value="Genomic_DNA"/>
</dbReference>
<organism evidence="4 5">
    <name type="scientific">Sphingomicrobium lutaoense</name>
    <dbReference type="NCBI Taxonomy" id="515949"/>
    <lineage>
        <taxon>Bacteria</taxon>
        <taxon>Pseudomonadati</taxon>
        <taxon>Pseudomonadota</taxon>
        <taxon>Alphaproteobacteria</taxon>
        <taxon>Sphingomonadales</taxon>
        <taxon>Sphingomonadaceae</taxon>
        <taxon>Sphingomicrobium</taxon>
    </lineage>
</organism>
<dbReference type="Proteomes" id="UP000578569">
    <property type="component" value="Unassembled WGS sequence"/>
</dbReference>
<keyword evidence="5" id="KW-1185">Reference proteome</keyword>
<evidence type="ECO:0000313" key="4">
    <source>
        <dbReference type="EMBL" id="MBB3764455.1"/>
    </source>
</evidence>
<dbReference type="AlphaFoldDB" id="A0A839Z4B8"/>
<dbReference type="InterPro" id="IPR025194">
    <property type="entry name" value="RodZ-like_C"/>
</dbReference>
<gene>
    <name evidence="4" type="ORF">FHS50_001478</name>
</gene>
<dbReference type="GO" id="GO:0003677">
    <property type="term" value="F:DNA binding"/>
    <property type="evidence" value="ECO:0007669"/>
    <property type="project" value="InterPro"/>
</dbReference>
<feature type="region of interest" description="Disordered" evidence="1">
    <location>
        <begin position="247"/>
        <end position="279"/>
    </location>
</feature>
<reference evidence="4 5" key="1">
    <citation type="submission" date="2020-08" db="EMBL/GenBank/DDBJ databases">
        <title>Genomic Encyclopedia of Type Strains, Phase IV (KMG-IV): sequencing the most valuable type-strain genomes for metagenomic binning, comparative biology and taxonomic classification.</title>
        <authorList>
            <person name="Goeker M."/>
        </authorList>
    </citation>
    <scope>NUCLEOTIDE SEQUENCE [LARGE SCALE GENOMIC DNA]</scope>
    <source>
        <strain evidence="4 5">DSM 24194</strain>
    </source>
</reference>
<dbReference type="PANTHER" id="PTHR34475:SF1">
    <property type="entry name" value="CYTOSKELETON PROTEIN RODZ"/>
    <property type="match status" value="1"/>
</dbReference>
<dbReference type="InterPro" id="IPR050400">
    <property type="entry name" value="Bact_Cytoskel_RodZ"/>
</dbReference>
<evidence type="ECO:0000259" key="3">
    <source>
        <dbReference type="PROSITE" id="PS50943"/>
    </source>
</evidence>
<dbReference type="PROSITE" id="PS50943">
    <property type="entry name" value="HTH_CROC1"/>
    <property type="match status" value="1"/>
</dbReference>
<keyword evidence="2" id="KW-1133">Transmembrane helix</keyword>
<evidence type="ECO:0000256" key="2">
    <source>
        <dbReference type="SAM" id="Phobius"/>
    </source>
</evidence>
<name>A0A839Z4B8_9SPHN</name>
<protein>
    <submittedName>
        <fullName evidence="4">Transcriptional regulator with XRE-family HTH domain</fullName>
    </submittedName>
</protein>
<feature type="domain" description="HTH cro/C1-type" evidence="3">
    <location>
        <begin position="20"/>
        <end position="50"/>
    </location>
</feature>
<dbReference type="InterPro" id="IPR001387">
    <property type="entry name" value="Cro/C1-type_HTH"/>
</dbReference>
<dbReference type="PANTHER" id="PTHR34475">
    <property type="match status" value="1"/>
</dbReference>
<proteinExistence type="predicted"/>
<accession>A0A839Z4B8</accession>
<feature type="transmembrane region" description="Helical" evidence="2">
    <location>
        <begin position="113"/>
        <end position="132"/>
    </location>
</feature>
<evidence type="ECO:0000256" key="1">
    <source>
        <dbReference type="SAM" id="MobiDB-lite"/>
    </source>
</evidence>
<keyword evidence="2" id="KW-0472">Membrane</keyword>
<dbReference type="Pfam" id="PF13413">
    <property type="entry name" value="HTH_25"/>
    <property type="match status" value="1"/>
</dbReference>
<evidence type="ECO:0000313" key="5">
    <source>
        <dbReference type="Proteomes" id="UP000578569"/>
    </source>
</evidence>
<dbReference type="SUPFAM" id="SSF47413">
    <property type="entry name" value="lambda repressor-like DNA-binding domains"/>
    <property type="match status" value="1"/>
</dbReference>
<dbReference type="Pfam" id="PF13464">
    <property type="entry name" value="RodZ_C"/>
    <property type="match status" value="1"/>
</dbReference>
<dbReference type="RefSeq" id="WP_183933712.1">
    <property type="nucleotide sequence ID" value="NZ_JACICF010000001.1"/>
</dbReference>
<keyword evidence="2" id="KW-0812">Transmembrane</keyword>